<protein>
    <recommendedName>
        <fullName evidence="1">ABC-three component systems C-terminal domain-containing protein</fullName>
    </recommendedName>
</protein>
<organism evidence="2 3">
    <name type="scientific">Tardiphaga alba</name>
    <dbReference type="NCBI Taxonomy" id="340268"/>
    <lineage>
        <taxon>Bacteria</taxon>
        <taxon>Pseudomonadati</taxon>
        <taxon>Pseudomonadota</taxon>
        <taxon>Alphaproteobacteria</taxon>
        <taxon>Hyphomicrobiales</taxon>
        <taxon>Nitrobacteraceae</taxon>
        <taxon>Tardiphaga</taxon>
    </lineage>
</organism>
<keyword evidence="3" id="KW-1185">Reference proteome</keyword>
<reference evidence="2 3" key="1">
    <citation type="submission" date="2019-02" db="EMBL/GenBank/DDBJ databases">
        <title>Emended description of the genus Rhodopseudomonas and description of Rhodopseudomonas albus sp. nov., a non-phototrophic, heavy-metal-tolerant bacterium isolated from garden soil.</title>
        <authorList>
            <person name="Bao Z."/>
            <person name="Cao W.W."/>
            <person name="Sato Y."/>
            <person name="Nishizawa T."/>
            <person name="Zhao J."/>
            <person name="Guo Y."/>
            <person name="Ohta H."/>
        </authorList>
    </citation>
    <scope>NUCLEOTIDE SEQUENCE [LARGE SCALE GENOMIC DNA]</scope>
    <source>
        <strain evidence="2 3">SK50-23</strain>
    </source>
</reference>
<evidence type="ECO:0000313" key="3">
    <source>
        <dbReference type="Proteomes" id="UP000682843"/>
    </source>
</evidence>
<evidence type="ECO:0000259" key="1">
    <source>
        <dbReference type="Pfam" id="PF20279"/>
    </source>
</evidence>
<evidence type="ECO:0000313" key="2">
    <source>
        <dbReference type="EMBL" id="QUS41857.1"/>
    </source>
</evidence>
<dbReference type="Proteomes" id="UP000682843">
    <property type="component" value="Chromosome"/>
</dbReference>
<feature type="domain" description="ABC-three component systems C-terminal" evidence="1">
    <location>
        <begin position="163"/>
        <end position="305"/>
    </location>
</feature>
<sequence length="311" mass="34943">MRRTFPFNDLGDDEFESLIAAICHHILGTGTMTFAAGRDGGRDAAFTGAASKFPSSSSPLSGKFIVQAKHTSNPAASCSDREFAKILEGEHPKIIQLIKDGELEHYIIFTNRKKAATRGTAIEKELRKLGLRSAHLAGIEQLRDWLTLHPTVWQNLGFDRFETALRIQISDITDVISGFHALISTGKTAPSDGTNFTYVPKPQKNKINKLSQAYFNEMLERSLPYFKSIEDFLSNPRNVDFKDQYEDTVDEIRRKLLTASPPFASFDDALTHIIDQVTANNPALHKKRRFAAIFLHYMYYTCDLGQHADTV</sequence>
<dbReference type="InterPro" id="IPR046917">
    <property type="entry name" value="ABC-3C_CTD12"/>
</dbReference>
<gene>
    <name evidence="2" type="ORF">RPMA_25710</name>
</gene>
<accession>A0ABX8AF03</accession>
<name>A0ABX8AF03_9BRAD</name>
<dbReference type="RefSeq" id="WP_211910511.1">
    <property type="nucleotide sequence ID" value="NZ_CP036498.1"/>
</dbReference>
<dbReference type="Pfam" id="PF20279">
    <property type="entry name" value="CTD12"/>
    <property type="match status" value="1"/>
</dbReference>
<dbReference type="EMBL" id="CP036498">
    <property type="protein sequence ID" value="QUS41857.1"/>
    <property type="molecule type" value="Genomic_DNA"/>
</dbReference>
<proteinExistence type="predicted"/>